<feature type="domain" description="Histidine kinase" evidence="16">
    <location>
        <begin position="266"/>
        <end position="459"/>
    </location>
</feature>
<dbReference type="InterPro" id="IPR003594">
    <property type="entry name" value="HATPase_dom"/>
</dbReference>
<evidence type="ECO:0000256" key="3">
    <source>
        <dbReference type="ARBA" id="ARBA00012438"/>
    </source>
</evidence>
<keyword evidence="6" id="KW-0597">Phosphoprotein</keyword>
<feature type="transmembrane region" description="Helical" evidence="15">
    <location>
        <begin position="186"/>
        <end position="205"/>
    </location>
</feature>
<dbReference type="Pfam" id="PF00512">
    <property type="entry name" value="HisKA"/>
    <property type="match status" value="1"/>
</dbReference>
<evidence type="ECO:0000256" key="1">
    <source>
        <dbReference type="ARBA" id="ARBA00000085"/>
    </source>
</evidence>
<evidence type="ECO:0000256" key="15">
    <source>
        <dbReference type="SAM" id="Phobius"/>
    </source>
</evidence>
<dbReference type="InterPro" id="IPR004358">
    <property type="entry name" value="Sig_transdc_His_kin-like_C"/>
</dbReference>
<keyword evidence="8 15" id="KW-0812">Transmembrane</keyword>
<evidence type="ECO:0000259" key="17">
    <source>
        <dbReference type="PROSITE" id="PS50885"/>
    </source>
</evidence>
<dbReference type="InterPro" id="IPR036890">
    <property type="entry name" value="HATPase_C_sf"/>
</dbReference>
<keyword evidence="7" id="KW-0808">Transferase</keyword>
<dbReference type="InterPro" id="IPR005467">
    <property type="entry name" value="His_kinase_dom"/>
</dbReference>
<accession>V6EWC8</accession>
<dbReference type="SUPFAM" id="SSF55874">
    <property type="entry name" value="ATPase domain of HSP90 chaperone/DNA topoisomerase II/histidine kinase"/>
    <property type="match status" value="1"/>
</dbReference>
<dbReference type="EMBL" id="HG794546">
    <property type="protein sequence ID" value="CDK97585.1"/>
    <property type="molecule type" value="Genomic_DNA"/>
</dbReference>
<dbReference type="GO" id="GO:0000155">
    <property type="term" value="F:phosphorelay sensor kinase activity"/>
    <property type="evidence" value="ECO:0007669"/>
    <property type="project" value="InterPro"/>
</dbReference>
<dbReference type="GO" id="GO:0005524">
    <property type="term" value="F:ATP binding"/>
    <property type="evidence" value="ECO:0007669"/>
    <property type="project" value="UniProtKB-KW"/>
</dbReference>
<dbReference type="PROSITE" id="PS50109">
    <property type="entry name" value="HIS_KIN"/>
    <property type="match status" value="1"/>
</dbReference>
<evidence type="ECO:0000256" key="9">
    <source>
        <dbReference type="ARBA" id="ARBA00022741"/>
    </source>
</evidence>
<dbReference type="EC" id="2.7.13.3" evidence="3"/>
<dbReference type="SMART" id="SM00388">
    <property type="entry name" value="HisKA"/>
    <property type="match status" value="1"/>
</dbReference>
<dbReference type="SMART" id="SM00304">
    <property type="entry name" value="HAMP"/>
    <property type="match status" value="1"/>
</dbReference>
<dbReference type="Proteomes" id="UP000018922">
    <property type="component" value="Chromosome I"/>
</dbReference>
<dbReference type="InterPro" id="IPR050980">
    <property type="entry name" value="2C_sensor_his_kinase"/>
</dbReference>
<evidence type="ECO:0000256" key="10">
    <source>
        <dbReference type="ARBA" id="ARBA00022777"/>
    </source>
</evidence>
<name>V6EWC8_MAGGM</name>
<dbReference type="Gene3D" id="1.10.287.130">
    <property type="match status" value="1"/>
</dbReference>
<sequence length="459" mass="49350">MKILPPSLMGRTALVLVLAVLVALGVALALFAGNRGEALSALGGRYAAERVATLVNLLEETPPENRRHVLRRLDAPGLRAGWGINPLVADDERPQGMAKGVVRLLSREMDGREVRASIGPLPPPPPPEAGMDRPGMDRPKAGPGYFGMGHGLMGPALRVAVRLNDGSWLNVFAPIEHGDSLWQARFVLPLLAALVAVTVAALWAVRRATRPLAGLAAAAERLGMDVNAPPLPERGPREVRAAAQAFNVMQDRIRRFVDDRTQMLAAISHDLRTPITRMRLRAEFVEDDEQRAKMLADLEEMEHMIAATLAFARDDATREERKPVDVADLVRDLAEDVGIAYDGPQSLVAPARPLALKRAVANILDNARKYGGTARVNLSCDSGLLTICVDDSGPGIAEADQEKVFAPFIRLETSRNRDTGGTGLGLAVARAAIRAHGGDIILKNRPEGGLRVILSFPVG</sequence>
<evidence type="ECO:0000256" key="7">
    <source>
        <dbReference type="ARBA" id="ARBA00022679"/>
    </source>
</evidence>
<proteinExistence type="predicted"/>
<evidence type="ECO:0000256" key="11">
    <source>
        <dbReference type="ARBA" id="ARBA00022840"/>
    </source>
</evidence>
<keyword evidence="11" id="KW-0067">ATP-binding</keyword>
<protein>
    <recommendedName>
        <fullName evidence="3">histidine kinase</fullName>
        <ecNumber evidence="3">2.7.13.3</ecNumber>
    </recommendedName>
</protein>
<dbReference type="eggNOG" id="COG5002">
    <property type="taxonomic scope" value="Bacteria"/>
</dbReference>
<evidence type="ECO:0000256" key="12">
    <source>
        <dbReference type="ARBA" id="ARBA00022989"/>
    </source>
</evidence>
<evidence type="ECO:0000256" key="5">
    <source>
        <dbReference type="ARBA" id="ARBA00022519"/>
    </source>
</evidence>
<dbReference type="InterPro" id="IPR003660">
    <property type="entry name" value="HAMP_dom"/>
</dbReference>
<evidence type="ECO:0000313" key="19">
    <source>
        <dbReference type="Proteomes" id="UP000018922"/>
    </source>
</evidence>
<comment type="catalytic activity">
    <reaction evidence="1">
        <text>ATP + protein L-histidine = ADP + protein N-phospho-L-histidine.</text>
        <dbReference type="EC" id="2.7.13.3"/>
    </reaction>
</comment>
<dbReference type="KEGG" id="mgy:MGMSRv2__0370"/>
<dbReference type="PANTHER" id="PTHR44936:SF5">
    <property type="entry name" value="SENSOR HISTIDINE KINASE ENVZ"/>
    <property type="match status" value="1"/>
</dbReference>
<dbReference type="CDD" id="cd00082">
    <property type="entry name" value="HisKA"/>
    <property type="match status" value="1"/>
</dbReference>
<comment type="subcellular location">
    <subcellularLocation>
        <location evidence="2">Cell inner membrane</location>
        <topology evidence="2">Multi-pass membrane protein</topology>
    </subcellularLocation>
</comment>
<keyword evidence="10 18" id="KW-0418">Kinase</keyword>
<dbReference type="InterPro" id="IPR003661">
    <property type="entry name" value="HisK_dim/P_dom"/>
</dbReference>
<evidence type="ECO:0000256" key="2">
    <source>
        <dbReference type="ARBA" id="ARBA00004429"/>
    </source>
</evidence>
<dbReference type="HOGENOM" id="CLU_000445_89_27_5"/>
<dbReference type="AlphaFoldDB" id="V6EWC8"/>
<dbReference type="CDD" id="cd06225">
    <property type="entry name" value="HAMP"/>
    <property type="match status" value="1"/>
</dbReference>
<evidence type="ECO:0000313" key="18">
    <source>
        <dbReference type="EMBL" id="CDK97585.1"/>
    </source>
</evidence>
<dbReference type="Gene3D" id="3.30.565.10">
    <property type="entry name" value="Histidine kinase-like ATPase, C-terminal domain"/>
    <property type="match status" value="1"/>
</dbReference>
<feature type="domain" description="HAMP" evidence="17">
    <location>
        <begin position="206"/>
        <end position="258"/>
    </location>
</feature>
<dbReference type="Pfam" id="PF00672">
    <property type="entry name" value="HAMP"/>
    <property type="match status" value="1"/>
</dbReference>
<keyword evidence="4" id="KW-1003">Cell membrane</keyword>
<dbReference type="Pfam" id="PF02518">
    <property type="entry name" value="HATPase_c"/>
    <property type="match status" value="1"/>
</dbReference>
<evidence type="ECO:0000256" key="6">
    <source>
        <dbReference type="ARBA" id="ARBA00022553"/>
    </source>
</evidence>
<reference evidence="18 19" key="1">
    <citation type="journal article" date="2014" name="Genome Announc.">
        <title>Complete genome sequence of Magnetospirillum gryphiswaldense MSR-1.</title>
        <authorList>
            <person name="Wang X."/>
            <person name="Wang Q."/>
            <person name="Zhang W."/>
            <person name="Wang Y."/>
            <person name="Li L."/>
            <person name="Wen T."/>
            <person name="Zhang T."/>
            <person name="Zhang Y."/>
            <person name="Xu J."/>
            <person name="Hu J."/>
            <person name="Li S."/>
            <person name="Liu L."/>
            <person name="Liu J."/>
            <person name="Jiang W."/>
            <person name="Tian J."/>
            <person name="Li Y."/>
            <person name="Schuler D."/>
            <person name="Wang L."/>
            <person name="Li J."/>
        </authorList>
    </citation>
    <scope>NUCLEOTIDE SEQUENCE [LARGE SCALE GENOMIC DNA]</scope>
    <source>
        <strain evidence="19">DSM 6361 / JCM 21280 / NBRC 15271 / MSR-1</strain>
    </source>
</reference>
<dbReference type="PANTHER" id="PTHR44936">
    <property type="entry name" value="SENSOR PROTEIN CREC"/>
    <property type="match status" value="1"/>
</dbReference>
<dbReference type="STRING" id="1430440.MGMSRv2__0370"/>
<dbReference type="GO" id="GO:0005886">
    <property type="term" value="C:plasma membrane"/>
    <property type="evidence" value="ECO:0007669"/>
    <property type="project" value="UniProtKB-SubCell"/>
</dbReference>
<keyword evidence="19" id="KW-1185">Reference proteome</keyword>
<dbReference type="PRINTS" id="PR00344">
    <property type="entry name" value="BCTRLSENSOR"/>
</dbReference>
<keyword evidence="5" id="KW-0997">Cell inner membrane</keyword>
<keyword evidence="9" id="KW-0547">Nucleotide-binding</keyword>
<gene>
    <name evidence="18" type="ordered locus">MGMSRv2__0370</name>
</gene>
<organism evidence="18 19">
    <name type="scientific">Magnetospirillum gryphiswaldense (strain DSM 6361 / JCM 21280 / NBRC 15271 / MSR-1)</name>
    <dbReference type="NCBI Taxonomy" id="431944"/>
    <lineage>
        <taxon>Bacteria</taxon>
        <taxon>Pseudomonadati</taxon>
        <taxon>Pseudomonadota</taxon>
        <taxon>Alphaproteobacteria</taxon>
        <taxon>Rhodospirillales</taxon>
        <taxon>Rhodospirillaceae</taxon>
        <taxon>Magnetospirillum</taxon>
    </lineage>
</organism>
<evidence type="ECO:0000259" key="16">
    <source>
        <dbReference type="PROSITE" id="PS50109"/>
    </source>
</evidence>
<evidence type="ECO:0000256" key="4">
    <source>
        <dbReference type="ARBA" id="ARBA00022475"/>
    </source>
</evidence>
<evidence type="ECO:0000256" key="8">
    <source>
        <dbReference type="ARBA" id="ARBA00022692"/>
    </source>
</evidence>
<dbReference type="PROSITE" id="PS50885">
    <property type="entry name" value="HAMP"/>
    <property type="match status" value="1"/>
</dbReference>
<keyword evidence="13" id="KW-0902">Two-component regulatory system</keyword>
<evidence type="ECO:0000256" key="13">
    <source>
        <dbReference type="ARBA" id="ARBA00023012"/>
    </source>
</evidence>
<dbReference type="InterPro" id="IPR036097">
    <property type="entry name" value="HisK_dim/P_sf"/>
</dbReference>
<dbReference type="SMART" id="SM00387">
    <property type="entry name" value="HATPase_c"/>
    <property type="match status" value="1"/>
</dbReference>
<keyword evidence="12 15" id="KW-1133">Transmembrane helix</keyword>
<keyword evidence="14 15" id="KW-0472">Membrane</keyword>
<dbReference type="SUPFAM" id="SSF47384">
    <property type="entry name" value="Homodimeric domain of signal transducing histidine kinase"/>
    <property type="match status" value="1"/>
</dbReference>
<evidence type="ECO:0000256" key="14">
    <source>
        <dbReference type="ARBA" id="ARBA00023136"/>
    </source>
</evidence>